<feature type="chain" id="PRO_5011750757" description="Phytase-like domain-containing protein" evidence="2">
    <location>
        <begin position="34"/>
        <end position="408"/>
    </location>
</feature>
<dbReference type="InParanoid" id="A0A1I4G795"/>
<evidence type="ECO:0000313" key="3">
    <source>
        <dbReference type="EMBL" id="SFL25719.1"/>
    </source>
</evidence>
<dbReference type="Proteomes" id="UP000199152">
    <property type="component" value="Unassembled WGS sequence"/>
</dbReference>
<sequence>MNPVARTFRLRPSRSLRLATAGGMFLAAVPSLTAPPVVPATVTATLIADRPTSTWDRPSPDPSGITYLPATNQLLISDGEVEETPLYAGTNLFLSSLDGKQPAGFPGGTSLPWTKEPTGIDYWPATGDVVVTDDDADRVLRFTAGPDGRYGARDDEVASFATAAVGSGDPEDATVLTDLMGGSRLFVVEGSGARLYDFTAGVDDLFDGVPPAGDDTVVVHDVGRYGARDPEGVEYHPGRNTLLVLDGSTETVYELDLRGELLNTVDISAANPLKAGGIALAPASDGSGELHLYIVDRGLDNDFFPHENDGRFYEMSLDLPPLAGRGATDAPAGSPGADLTVLQPDAAAGGALPGGELRPPIGVVAPSRSQVGGPGSVSFARPEPPAGAGSVEAVAGSGLRLLQFSSVL</sequence>
<feature type="signal peptide" evidence="2">
    <location>
        <begin position="1"/>
        <end position="33"/>
    </location>
</feature>
<evidence type="ECO:0000256" key="1">
    <source>
        <dbReference type="SAM" id="MobiDB-lite"/>
    </source>
</evidence>
<name>A0A1I4G795_9ACTN</name>
<dbReference type="SUPFAM" id="SSF50956">
    <property type="entry name" value="Thermostable phytase (3-phytase)"/>
    <property type="match status" value="1"/>
</dbReference>
<keyword evidence="4" id="KW-1185">Reference proteome</keyword>
<organism evidence="3 4">
    <name type="scientific">Geodermatophilus ruber</name>
    <dbReference type="NCBI Taxonomy" id="504800"/>
    <lineage>
        <taxon>Bacteria</taxon>
        <taxon>Bacillati</taxon>
        <taxon>Actinomycetota</taxon>
        <taxon>Actinomycetes</taxon>
        <taxon>Geodermatophilales</taxon>
        <taxon>Geodermatophilaceae</taxon>
        <taxon>Geodermatophilus</taxon>
    </lineage>
</organism>
<feature type="region of interest" description="Disordered" evidence="1">
    <location>
        <begin position="364"/>
        <end position="389"/>
    </location>
</feature>
<protein>
    <recommendedName>
        <fullName evidence="5">Phytase-like domain-containing protein</fullName>
    </recommendedName>
</protein>
<accession>A0A1I4G795</accession>
<dbReference type="STRING" id="504800.SAMN04488085_108179"/>
<evidence type="ECO:0000313" key="4">
    <source>
        <dbReference type="Proteomes" id="UP000199152"/>
    </source>
</evidence>
<dbReference type="RefSeq" id="WP_177212794.1">
    <property type="nucleotide sequence ID" value="NZ_FOSW01000008.1"/>
</dbReference>
<reference evidence="3 4" key="1">
    <citation type="submission" date="2016-10" db="EMBL/GenBank/DDBJ databases">
        <authorList>
            <person name="de Groot N.N."/>
        </authorList>
    </citation>
    <scope>NUCLEOTIDE SEQUENCE [LARGE SCALE GENOMIC DNA]</scope>
    <source>
        <strain evidence="3 4">DSM 45317</strain>
    </source>
</reference>
<dbReference type="EMBL" id="FOSW01000008">
    <property type="protein sequence ID" value="SFL25719.1"/>
    <property type="molecule type" value="Genomic_DNA"/>
</dbReference>
<keyword evidence="2" id="KW-0732">Signal</keyword>
<evidence type="ECO:0008006" key="5">
    <source>
        <dbReference type="Google" id="ProtNLM"/>
    </source>
</evidence>
<proteinExistence type="predicted"/>
<dbReference type="AlphaFoldDB" id="A0A1I4G795"/>
<gene>
    <name evidence="3" type="ORF">SAMN04488085_108179</name>
</gene>
<evidence type="ECO:0000256" key="2">
    <source>
        <dbReference type="SAM" id="SignalP"/>
    </source>
</evidence>